<reference evidence="1 2" key="1">
    <citation type="submission" date="2022-06" db="EMBL/GenBank/DDBJ databases">
        <title>Isolation of gut microbiota from human fecal samples.</title>
        <authorList>
            <person name="Pamer E.G."/>
            <person name="Barat B."/>
            <person name="Waligurski E."/>
            <person name="Medina S."/>
            <person name="Paddock L."/>
            <person name="Mostad J."/>
        </authorList>
    </citation>
    <scope>NUCLEOTIDE SEQUENCE [LARGE SCALE GENOMIC DNA]</scope>
    <source>
        <strain evidence="1 2">DFI.9.73</strain>
    </source>
</reference>
<dbReference type="Gene3D" id="3.40.50.1820">
    <property type="entry name" value="alpha/beta hydrolase"/>
    <property type="match status" value="1"/>
</dbReference>
<sequence length="233" mass="25610">MEGRMNLFSLQGRECACFVPNGDIKGKLPVSVLCGWGMKDKMPGFAEELPPMLLFFVESEGNRDFTPWPSPGLREEEFTGEAAGYLSFLTEAALPFLEEKFGATADRDKRALLGYSLGGLFALWAAGQTEAFGRYASLSGSLWYEGFAGYLREMRLSNGTEFYLSLGDREKFGGPPLLRTVGERTREAVSILSGKGFAVTMEWNRGGHGKGVDARWKKALHWAGGRLTQSGSH</sequence>
<accession>A0ABT1S232</accession>
<dbReference type="GO" id="GO:0016787">
    <property type="term" value="F:hydrolase activity"/>
    <property type="evidence" value="ECO:0007669"/>
    <property type="project" value="UniProtKB-KW"/>
</dbReference>
<dbReference type="Proteomes" id="UP001524473">
    <property type="component" value="Unassembled WGS sequence"/>
</dbReference>
<proteinExistence type="predicted"/>
<protein>
    <submittedName>
        <fullName evidence="1">Alpha/beta hydrolase-fold protein</fullName>
    </submittedName>
</protein>
<dbReference type="InterPro" id="IPR050583">
    <property type="entry name" value="Mycobacterial_A85_antigen"/>
</dbReference>
<keyword evidence="1" id="KW-0378">Hydrolase</keyword>
<dbReference type="RefSeq" id="WP_347128333.1">
    <property type="nucleotide sequence ID" value="NZ_JBDMDN010000084.1"/>
</dbReference>
<dbReference type="Pfam" id="PF00756">
    <property type="entry name" value="Esterase"/>
    <property type="match status" value="1"/>
</dbReference>
<dbReference type="SUPFAM" id="SSF53474">
    <property type="entry name" value="alpha/beta-Hydrolases"/>
    <property type="match status" value="1"/>
</dbReference>
<comment type="caution">
    <text evidence="1">The sequence shown here is derived from an EMBL/GenBank/DDBJ whole genome shotgun (WGS) entry which is preliminary data.</text>
</comment>
<dbReference type="EMBL" id="JANFZH010000032">
    <property type="protein sequence ID" value="MCQ4840868.1"/>
    <property type="molecule type" value="Genomic_DNA"/>
</dbReference>
<dbReference type="PANTHER" id="PTHR48098:SF6">
    <property type="entry name" value="FERRI-BACILLIBACTIN ESTERASE BESA"/>
    <property type="match status" value="1"/>
</dbReference>
<dbReference type="InterPro" id="IPR029058">
    <property type="entry name" value="AB_hydrolase_fold"/>
</dbReference>
<evidence type="ECO:0000313" key="2">
    <source>
        <dbReference type="Proteomes" id="UP001524473"/>
    </source>
</evidence>
<organism evidence="1 2">
    <name type="scientific">Neglectibacter timonensis</name>
    <dbReference type="NCBI Taxonomy" id="1776382"/>
    <lineage>
        <taxon>Bacteria</taxon>
        <taxon>Bacillati</taxon>
        <taxon>Bacillota</taxon>
        <taxon>Clostridia</taxon>
        <taxon>Eubacteriales</taxon>
        <taxon>Oscillospiraceae</taxon>
        <taxon>Neglectibacter</taxon>
    </lineage>
</organism>
<dbReference type="InterPro" id="IPR000801">
    <property type="entry name" value="Esterase-like"/>
</dbReference>
<name>A0ABT1S232_9FIRM</name>
<gene>
    <name evidence="1" type="ORF">NE695_13215</name>
</gene>
<evidence type="ECO:0000313" key="1">
    <source>
        <dbReference type="EMBL" id="MCQ4840868.1"/>
    </source>
</evidence>
<keyword evidence="2" id="KW-1185">Reference proteome</keyword>
<dbReference type="PANTHER" id="PTHR48098">
    <property type="entry name" value="ENTEROCHELIN ESTERASE-RELATED"/>
    <property type="match status" value="1"/>
</dbReference>